<evidence type="ECO:0000313" key="3">
    <source>
        <dbReference type="Proteomes" id="UP000716446"/>
    </source>
</evidence>
<dbReference type="AlphaFoldDB" id="A0A9N8P5A1"/>
<dbReference type="EMBL" id="CAIJEN010000001">
    <property type="protein sequence ID" value="CAD0082471.1"/>
    <property type="molecule type" value="Genomic_DNA"/>
</dbReference>
<evidence type="ECO:0000313" key="2">
    <source>
        <dbReference type="EMBL" id="CAD0082471.1"/>
    </source>
</evidence>
<keyword evidence="1" id="KW-0472">Membrane</keyword>
<feature type="transmembrane region" description="Helical" evidence="1">
    <location>
        <begin position="67"/>
        <end position="88"/>
    </location>
</feature>
<proteinExistence type="predicted"/>
<organism evidence="2 3">
    <name type="scientific">Aureobasidium vineae</name>
    <dbReference type="NCBI Taxonomy" id="2773715"/>
    <lineage>
        <taxon>Eukaryota</taxon>
        <taxon>Fungi</taxon>
        <taxon>Dikarya</taxon>
        <taxon>Ascomycota</taxon>
        <taxon>Pezizomycotina</taxon>
        <taxon>Dothideomycetes</taxon>
        <taxon>Dothideomycetidae</taxon>
        <taxon>Dothideales</taxon>
        <taxon>Saccotheciaceae</taxon>
        <taxon>Aureobasidium</taxon>
    </lineage>
</organism>
<feature type="transmembrane region" description="Helical" evidence="1">
    <location>
        <begin position="21"/>
        <end position="47"/>
    </location>
</feature>
<feature type="transmembrane region" description="Helical" evidence="1">
    <location>
        <begin position="108"/>
        <end position="130"/>
    </location>
</feature>
<protein>
    <submittedName>
        <fullName evidence="2">Uncharacterized protein</fullName>
    </submittedName>
</protein>
<dbReference type="Proteomes" id="UP000716446">
    <property type="component" value="Unassembled WGS sequence"/>
</dbReference>
<accession>A0A9N8P5A1</accession>
<sequence>MTIAQTTDMNRSRKTAWSGKVLIPMWTMQIAATLTNIAGYILFLSRYESPNSWAYYDDYTNTSRASFAYISAVILVILWFIALCMIIFEIVRFHKKNLPAKTMLTSQIILSVFSSIAFIIEMLGLFAIIYGGYKSLLDWFGTIVATRKLAKRESKNSYGMTGLNEETGQGKGDQI</sequence>
<keyword evidence="1" id="KW-0812">Transmembrane</keyword>
<evidence type="ECO:0000256" key="1">
    <source>
        <dbReference type="SAM" id="Phobius"/>
    </source>
</evidence>
<reference evidence="2" key="1">
    <citation type="submission" date="2020-06" db="EMBL/GenBank/DDBJ databases">
        <authorList>
            <person name="Onetto C."/>
        </authorList>
    </citation>
    <scope>NUCLEOTIDE SEQUENCE</scope>
</reference>
<keyword evidence="1" id="KW-1133">Transmembrane helix</keyword>
<keyword evidence="3" id="KW-1185">Reference proteome</keyword>
<gene>
    <name evidence="2" type="ORF">AWRI4619_LOCUS1038</name>
</gene>
<comment type="caution">
    <text evidence="2">The sequence shown here is derived from an EMBL/GenBank/DDBJ whole genome shotgun (WGS) entry which is preliminary data.</text>
</comment>
<name>A0A9N8P5A1_9PEZI</name>